<dbReference type="InterPro" id="IPR036291">
    <property type="entry name" value="NAD(P)-bd_dom_sf"/>
</dbReference>
<evidence type="ECO:0000259" key="2">
    <source>
        <dbReference type="Pfam" id="PF01370"/>
    </source>
</evidence>
<dbReference type="InterPro" id="IPR013549">
    <property type="entry name" value="DUF1731"/>
</dbReference>
<dbReference type="InterPro" id="IPR001509">
    <property type="entry name" value="Epimerase_deHydtase"/>
</dbReference>
<feature type="domain" description="DUF1731" evidence="3">
    <location>
        <begin position="253"/>
        <end position="298"/>
    </location>
</feature>
<proteinExistence type="inferred from homology"/>
<dbReference type="PANTHER" id="PTHR11092:SF0">
    <property type="entry name" value="EPIMERASE FAMILY PROTEIN SDR39U1"/>
    <property type="match status" value="1"/>
</dbReference>
<dbReference type="SUPFAM" id="SSF51735">
    <property type="entry name" value="NAD(P)-binding Rossmann-fold domains"/>
    <property type="match status" value="1"/>
</dbReference>
<dbReference type="EMBL" id="JAPMUA010000001">
    <property type="protein sequence ID" value="MDG3584947.1"/>
    <property type="molecule type" value="Genomic_DNA"/>
</dbReference>
<evidence type="ECO:0000256" key="1">
    <source>
        <dbReference type="ARBA" id="ARBA00009353"/>
    </source>
</evidence>
<dbReference type="Proteomes" id="UP001153642">
    <property type="component" value="Unassembled WGS sequence"/>
</dbReference>
<keyword evidence="5" id="KW-1185">Reference proteome</keyword>
<feature type="domain" description="NAD-dependent epimerase/dehydratase" evidence="2">
    <location>
        <begin position="3"/>
        <end position="224"/>
    </location>
</feature>
<comment type="caution">
    <text evidence="4">The sequence shown here is derived from an EMBL/GenBank/DDBJ whole genome shotgun (WGS) entry which is preliminary data.</text>
</comment>
<reference evidence="4" key="1">
    <citation type="submission" date="2022-11" db="EMBL/GenBank/DDBJ databases">
        <title>High-quality draft genome sequence of Galbibacter sp. strain CMA-7.</title>
        <authorList>
            <person name="Wei L."/>
            <person name="Dong C."/>
            <person name="Shao Z."/>
        </authorList>
    </citation>
    <scope>NUCLEOTIDE SEQUENCE</scope>
    <source>
        <strain evidence="4">CMA-7</strain>
    </source>
</reference>
<evidence type="ECO:0000313" key="5">
    <source>
        <dbReference type="Proteomes" id="UP001153642"/>
    </source>
</evidence>
<protein>
    <submittedName>
        <fullName evidence="4">TIGR01777 family oxidoreductase</fullName>
    </submittedName>
</protein>
<name>A0ABT6FP61_9FLAO</name>
<evidence type="ECO:0000259" key="3">
    <source>
        <dbReference type="Pfam" id="PF08338"/>
    </source>
</evidence>
<dbReference type="Pfam" id="PF08338">
    <property type="entry name" value="DUF1731"/>
    <property type="match status" value="1"/>
</dbReference>
<gene>
    <name evidence="4" type="ORF">OSR52_03630</name>
</gene>
<dbReference type="Gene3D" id="3.40.50.720">
    <property type="entry name" value="NAD(P)-binding Rossmann-like Domain"/>
    <property type="match status" value="1"/>
</dbReference>
<dbReference type="RefSeq" id="WP_277898682.1">
    <property type="nucleotide sequence ID" value="NZ_JAPMUA010000001.1"/>
</dbReference>
<comment type="similarity">
    <text evidence="1">Belongs to the NAD(P)-dependent epimerase/dehydratase family. SDR39U1 subfamily.</text>
</comment>
<dbReference type="Pfam" id="PF01370">
    <property type="entry name" value="Epimerase"/>
    <property type="match status" value="1"/>
</dbReference>
<organism evidence="4 5">
    <name type="scientific">Galbibacter pacificus</name>
    <dbReference type="NCBI Taxonomy" id="2996052"/>
    <lineage>
        <taxon>Bacteria</taxon>
        <taxon>Pseudomonadati</taxon>
        <taxon>Bacteroidota</taxon>
        <taxon>Flavobacteriia</taxon>
        <taxon>Flavobacteriales</taxon>
        <taxon>Flavobacteriaceae</taxon>
        <taxon>Galbibacter</taxon>
    </lineage>
</organism>
<dbReference type="InterPro" id="IPR010099">
    <property type="entry name" value="SDR39U1"/>
</dbReference>
<evidence type="ECO:0000313" key="4">
    <source>
        <dbReference type="EMBL" id="MDG3584947.1"/>
    </source>
</evidence>
<dbReference type="PANTHER" id="PTHR11092">
    <property type="entry name" value="SUGAR NUCLEOTIDE EPIMERASE RELATED"/>
    <property type="match status" value="1"/>
</dbReference>
<accession>A0ABT6FP61</accession>
<sequence length="311" mass="34877">MKILIAGATGLIGSEIVRICHNRGYAVNYLSTSKKKIVVSENYQGFYWNPSKKRIDMACFDDVDAVINLSGVSISKRWTPTNKRKIMGSRLKPLELLNEAIARTDHTIKSFVSASAIGIYPHSYTNYYDEACNEVDDSFLGRVVSKWEVAAKELDAHTFPVAIVRTGLVLAAKGGAFPKMAKPIKFFAGAVYGNGEQWQSWIHITDIAKIYLHIVENQLEGIYNAVAPNPVTNNKLMHEIAHAYKKPIIWPNIPMALMKLILGKMTYLLYVSQRVSAKKIEETGYHFNYSNITVAIGDVVNEKSQFREELA</sequence>
<dbReference type="NCBIfam" id="TIGR01777">
    <property type="entry name" value="yfcH"/>
    <property type="match status" value="1"/>
</dbReference>